<proteinExistence type="predicted"/>
<accession>A0A9W6TPY6</accession>
<dbReference type="InterPro" id="IPR000225">
    <property type="entry name" value="Armadillo"/>
</dbReference>
<keyword evidence="3" id="KW-1185">Reference proteome</keyword>
<dbReference type="AlphaFoldDB" id="A0A9W6TPY6"/>
<dbReference type="InterPro" id="IPR016024">
    <property type="entry name" value="ARM-type_fold"/>
</dbReference>
<feature type="region of interest" description="Disordered" evidence="1">
    <location>
        <begin position="1"/>
        <end position="22"/>
    </location>
</feature>
<gene>
    <name evidence="2" type="ORF">Pfra01_000123400</name>
</gene>
<dbReference type="PANTHER" id="PTHR23315">
    <property type="entry name" value="U BOX DOMAIN-CONTAINING"/>
    <property type="match status" value="1"/>
</dbReference>
<dbReference type="Gene3D" id="1.25.10.10">
    <property type="entry name" value="Leucine-rich Repeat Variant"/>
    <property type="match status" value="1"/>
</dbReference>
<evidence type="ECO:0000313" key="3">
    <source>
        <dbReference type="Proteomes" id="UP001165121"/>
    </source>
</evidence>
<evidence type="ECO:0000313" key="2">
    <source>
        <dbReference type="EMBL" id="GMF17468.1"/>
    </source>
</evidence>
<name>A0A9W6TPY6_9STRA</name>
<dbReference type="Proteomes" id="UP001165121">
    <property type="component" value="Unassembled WGS sequence"/>
</dbReference>
<dbReference type="EMBL" id="BSXT01000093">
    <property type="protein sequence ID" value="GMF17468.1"/>
    <property type="molecule type" value="Genomic_DNA"/>
</dbReference>
<dbReference type="SUPFAM" id="SSF48371">
    <property type="entry name" value="ARM repeat"/>
    <property type="match status" value="1"/>
</dbReference>
<organism evidence="2 3">
    <name type="scientific">Phytophthora fragariaefolia</name>
    <dbReference type="NCBI Taxonomy" id="1490495"/>
    <lineage>
        <taxon>Eukaryota</taxon>
        <taxon>Sar</taxon>
        <taxon>Stramenopiles</taxon>
        <taxon>Oomycota</taxon>
        <taxon>Peronosporomycetes</taxon>
        <taxon>Peronosporales</taxon>
        <taxon>Peronosporaceae</taxon>
        <taxon>Phytophthora</taxon>
    </lineage>
</organism>
<evidence type="ECO:0000256" key="1">
    <source>
        <dbReference type="SAM" id="MobiDB-lite"/>
    </source>
</evidence>
<dbReference type="PANTHER" id="PTHR23315:SF7">
    <property type="entry name" value="U-BOX DOMAIN-CONTAINING PROTEIN 4"/>
    <property type="match status" value="1"/>
</dbReference>
<protein>
    <submittedName>
        <fullName evidence="2">Unnamed protein product</fullName>
    </submittedName>
</protein>
<dbReference type="InterPro" id="IPR011989">
    <property type="entry name" value="ARM-like"/>
</dbReference>
<comment type="caution">
    <text evidence="2">The sequence shown here is derived from an EMBL/GenBank/DDBJ whole genome shotgun (WGS) entry which is preliminary data.</text>
</comment>
<sequence length="182" mass="19465">MQLLASTCGGARHGTSSRRQAKRIHKMVSSFAKAARDNNATLKEHSVYELLNVAITEEDLPLIISSEVIPLAVSFSRDGTAYQKERGLQALERMSRGGTKAAIVAAGGIRVLLDAAQNGNYAQKKHAARALFNLSANRYCQTEIKAANGEHTLKGLAQQGFSAHNSVAAAALRNLSSSFNPC</sequence>
<dbReference type="Pfam" id="PF00514">
    <property type="entry name" value="Arm"/>
    <property type="match status" value="1"/>
</dbReference>
<reference evidence="2" key="1">
    <citation type="submission" date="2023-04" db="EMBL/GenBank/DDBJ databases">
        <title>Phytophthora fragariaefolia NBRC 109709.</title>
        <authorList>
            <person name="Ichikawa N."/>
            <person name="Sato H."/>
            <person name="Tonouchi N."/>
        </authorList>
    </citation>
    <scope>NUCLEOTIDE SEQUENCE</scope>
    <source>
        <strain evidence="2">NBRC 109709</strain>
    </source>
</reference>